<sequence length="438" mass="45510">MLPVGTPEVWFVQVNTLEGLENPVPTIIDDVITGMETVPVRDTVVELNAGHGVVGVGREDAAVPVVVRIVPVPVPVPLGMVVELETGQGGTKTPDVDVAGSADRLVPVQVALALAESVELGDSERVGSVPDMTGEEVKVLFQGEVDEGSGSSVMEAMVPLGQIMELEFAGKGGTAVGLVGKTDAVFGTVEVRIVPLVEMVIVELGNGKGTFVSVGDAEPDGKLETPDGTTVTGPVLEPWMVDVADRLVEFEARVVVPDVHAGGIGMSDMDVKFPEVVDWDTPEDVGEAMADEFQVDHGDSTGCVKVGPAGNDVLKSELGKIDVPGAVPVAVTDELDAVNGGTRVADFEPDTVEEAVALPFLLAEEPTDAADEIEELTAGDGARVVVFHVPLELELELVDVSETVARVPDSVSVVVGDEIAPDNLLDDEESPEEADVGG</sequence>
<accession>A0A8H3W0K7</accession>
<dbReference type="EMBL" id="WOWK01000103">
    <property type="protein sequence ID" value="KAF0318913.1"/>
    <property type="molecule type" value="Genomic_DNA"/>
</dbReference>
<reference evidence="1 2" key="1">
    <citation type="submission" date="2019-12" db="EMBL/GenBank/DDBJ databases">
        <title>A genome sequence resource for the geographically widespread anthracnose pathogen Colletotrichum asianum.</title>
        <authorList>
            <person name="Meng Y."/>
        </authorList>
    </citation>
    <scope>NUCLEOTIDE SEQUENCE [LARGE SCALE GENOMIC DNA]</scope>
    <source>
        <strain evidence="1 2">ICMP 18580</strain>
    </source>
</reference>
<dbReference type="Proteomes" id="UP000434172">
    <property type="component" value="Unassembled WGS sequence"/>
</dbReference>
<protein>
    <submittedName>
        <fullName evidence="1">Uncharacterized protein</fullName>
    </submittedName>
</protein>
<keyword evidence="2" id="KW-1185">Reference proteome</keyword>
<organism evidence="1 2">
    <name type="scientific">Colletotrichum asianum</name>
    <dbReference type="NCBI Taxonomy" id="702518"/>
    <lineage>
        <taxon>Eukaryota</taxon>
        <taxon>Fungi</taxon>
        <taxon>Dikarya</taxon>
        <taxon>Ascomycota</taxon>
        <taxon>Pezizomycotina</taxon>
        <taxon>Sordariomycetes</taxon>
        <taxon>Hypocreomycetidae</taxon>
        <taxon>Glomerellales</taxon>
        <taxon>Glomerellaceae</taxon>
        <taxon>Colletotrichum</taxon>
        <taxon>Colletotrichum gloeosporioides species complex</taxon>
    </lineage>
</organism>
<evidence type="ECO:0000313" key="2">
    <source>
        <dbReference type="Proteomes" id="UP000434172"/>
    </source>
</evidence>
<comment type="caution">
    <text evidence="1">The sequence shown here is derived from an EMBL/GenBank/DDBJ whole genome shotgun (WGS) entry which is preliminary data.</text>
</comment>
<dbReference type="AlphaFoldDB" id="A0A8H3W0K7"/>
<dbReference type="OrthoDB" id="4846879at2759"/>
<proteinExistence type="predicted"/>
<name>A0A8H3W0K7_9PEZI</name>
<evidence type="ECO:0000313" key="1">
    <source>
        <dbReference type="EMBL" id="KAF0318913.1"/>
    </source>
</evidence>
<gene>
    <name evidence="1" type="ORF">GQ607_013872</name>
</gene>